<proteinExistence type="predicted"/>
<keyword evidence="1" id="KW-0472">Membrane</keyword>
<dbReference type="Pfam" id="PF14808">
    <property type="entry name" value="TMEM164"/>
    <property type="match status" value="1"/>
</dbReference>
<accession>A0A1G9B3T0</accession>
<organism evidence="2 3">
    <name type="scientific">Lacicoccus qingdaonensis</name>
    <dbReference type="NCBI Taxonomy" id="576118"/>
    <lineage>
        <taxon>Bacteria</taxon>
        <taxon>Bacillati</taxon>
        <taxon>Bacillota</taxon>
        <taxon>Bacilli</taxon>
        <taxon>Bacillales</taxon>
        <taxon>Salinicoccaceae</taxon>
        <taxon>Lacicoccus</taxon>
    </lineage>
</organism>
<protein>
    <submittedName>
        <fullName evidence="2">Integral membrane protein (Intg_mem_TP0381)</fullName>
    </submittedName>
</protein>
<evidence type="ECO:0000256" key="1">
    <source>
        <dbReference type="SAM" id="Phobius"/>
    </source>
</evidence>
<gene>
    <name evidence="2" type="ORF">SAMN05216216_10284</name>
</gene>
<dbReference type="EMBL" id="FNFY01000002">
    <property type="protein sequence ID" value="SDK33505.1"/>
    <property type="molecule type" value="Genomic_DNA"/>
</dbReference>
<name>A0A1G9B3T0_9BACL</name>
<feature type="transmembrane region" description="Helical" evidence="1">
    <location>
        <begin position="49"/>
        <end position="69"/>
    </location>
</feature>
<evidence type="ECO:0000313" key="2">
    <source>
        <dbReference type="EMBL" id="SDK33505.1"/>
    </source>
</evidence>
<dbReference type="RefSeq" id="WP_331465664.1">
    <property type="nucleotide sequence ID" value="NZ_FNFY01000002.1"/>
</dbReference>
<evidence type="ECO:0000313" key="3">
    <source>
        <dbReference type="Proteomes" id="UP000199008"/>
    </source>
</evidence>
<dbReference type="STRING" id="576118.SAMN05216216_10284"/>
<reference evidence="3" key="1">
    <citation type="submission" date="2016-10" db="EMBL/GenBank/DDBJ databases">
        <authorList>
            <person name="Varghese N."/>
            <person name="Submissions S."/>
        </authorList>
    </citation>
    <scope>NUCLEOTIDE SEQUENCE [LARGE SCALE GENOMIC DNA]</scope>
    <source>
        <strain evidence="3">CGMCC 1.8895</strain>
    </source>
</reference>
<keyword evidence="1" id="KW-0812">Transmembrane</keyword>
<keyword evidence="1" id="KW-1133">Transmembrane helix</keyword>
<dbReference type="AlphaFoldDB" id="A0A1G9B3T0"/>
<dbReference type="Proteomes" id="UP000199008">
    <property type="component" value="Unassembled WGS sequence"/>
</dbReference>
<keyword evidence="3" id="KW-1185">Reference proteome</keyword>
<feature type="transmembrane region" description="Helical" evidence="1">
    <location>
        <begin position="12"/>
        <end position="29"/>
    </location>
</feature>
<sequence>MKIKTMDSLKVFPWFVMYVAVAYFVNMLTDGNYFYLKHKPIFASLHDIFYIPVSLLFTYVLFLLGEWMYKKVQKKVAGAGIA</sequence>